<dbReference type="SUPFAM" id="SSF54211">
    <property type="entry name" value="Ribosomal protein S5 domain 2-like"/>
    <property type="match status" value="1"/>
</dbReference>
<dbReference type="PANTHER" id="PTHR32039:SF7">
    <property type="entry name" value="COMPETENCE PROTEIN COMM"/>
    <property type="match status" value="1"/>
</dbReference>
<evidence type="ECO:0000313" key="4">
    <source>
        <dbReference type="Proteomes" id="UP000176850"/>
    </source>
</evidence>
<dbReference type="Proteomes" id="UP000176850">
    <property type="component" value="Unassembled WGS sequence"/>
</dbReference>
<dbReference type="Pfam" id="PF13541">
    <property type="entry name" value="ChlI"/>
    <property type="match status" value="1"/>
</dbReference>
<dbReference type="Gene3D" id="3.30.230.10">
    <property type="match status" value="1"/>
</dbReference>
<dbReference type="Pfam" id="PF01078">
    <property type="entry name" value="Mg_chelatase"/>
    <property type="match status" value="1"/>
</dbReference>
<feature type="domain" description="Magnesium chelatase ChlI-like catalytic" evidence="1">
    <location>
        <begin position="194"/>
        <end position="398"/>
    </location>
</feature>
<organism evidence="3 4">
    <name type="scientific">Candidatus Roizmanbacteria bacterium RIFCSPHIGHO2_01_FULL_39_24</name>
    <dbReference type="NCBI Taxonomy" id="1802032"/>
    <lineage>
        <taxon>Bacteria</taxon>
        <taxon>Candidatus Roizmaniibacteriota</taxon>
    </lineage>
</organism>
<dbReference type="InterPro" id="IPR014721">
    <property type="entry name" value="Ribsml_uS5_D2-typ_fold_subgr"/>
</dbReference>
<dbReference type="InterPro" id="IPR001611">
    <property type="entry name" value="Leu-rich_rpt"/>
</dbReference>
<dbReference type="InterPro" id="IPR025158">
    <property type="entry name" value="Mg_chelat-rel_C"/>
</dbReference>
<dbReference type="InterPro" id="IPR004482">
    <property type="entry name" value="Mg_chelat-rel"/>
</dbReference>
<dbReference type="EMBL" id="MFZH01000009">
    <property type="protein sequence ID" value="OGK19572.1"/>
    <property type="molecule type" value="Genomic_DNA"/>
</dbReference>
<evidence type="ECO:0000259" key="1">
    <source>
        <dbReference type="Pfam" id="PF01078"/>
    </source>
</evidence>
<dbReference type="InterPro" id="IPR027417">
    <property type="entry name" value="P-loop_NTPase"/>
</dbReference>
<name>A0A1F7GM88_9BACT</name>
<dbReference type="InterPro" id="IPR045006">
    <property type="entry name" value="CHLI-like"/>
</dbReference>
<proteinExistence type="predicted"/>
<evidence type="ECO:0008006" key="5">
    <source>
        <dbReference type="Google" id="ProtNLM"/>
    </source>
</evidence>
<evidence type="ECO:0000313" key="3">
    <source>
        <dbReference type="EMBL" id="OGK19572.1"/>
    </source>
</evidence>
<dbReference type="InterPro" id="IPR000523">
    <property type="entry name" value="Mg_chelatse_chII-like_cat_dom"/>
</dbReference>
<comment type="caution">
    <text evidence="3">The sequence shown here is derived from an EMBL/GenBank/DDBJ whole genome shotgun (WGS) entry which is preliminary data.</text>
</comment>
<gene>
    <name evidence="3" type="ORF">A2799_00345</name>
</gene>
<dbReference type="PANTHER" id="PTHR32039">
    <property type="entry name" value="MAGNESIUM-CHELATASE SUBUNIT CHLI"/>
    <property type="match status" value="1"/>
</dbReference>
<protein>
    <recommendedName>
        <fullName evidence="5">Magnesium chelatase</fullName>
    </recommendedName>
</protein>
<dbReference type="SUPFAM" id="SSF52540">
    <property type="entry name" value="P-loop containing nucleoside triphosphate hydrolases"/>
    <property type="match status" value="1"/>
</dbReference>
<feature type="domain" description="Mg chelatase-related protein C-terminal" evidence="2">
    <location>
        <begin position="407"/>
        <end position="502"/>
    </location>
</feature>
<evidence type="ECO:0000259" key="2">
    <source>
        <dbReference type="Pfam" id="PF13335"/>
    </source>
</evidence>
<dbReference type="PROSITE" id="PS51450">
    <property type="entry name" value="LRR"/>
    <property type="match status" value="1"/>
</dbReference>
<dbReference type="InterPro" id="IPR020568">
    <property type="entry name" value="Ribosomal_Su5_D2-typ_SF"/>
</dbReference>
<dbReference type="Gene3D" id="3.40.50.300">
    <property type="entry name" value="P-loop containing nucleotide triphosphate hydrolases"/>
    <property type="match status" value="1"/>
</dbReference>
<dbReference type="NCBIfam" id="TIGR00368">
    <property type="entry name" value="YifB family Mg chelatase-like AAA ATPase"/>
    <property type="match status" value="1"/>
</dbReference>
<dbReference type="GO" id="GO:0005524">
    <property type="term" value="F:ATP binding"/>
    <property type="evidence" value="ECO:0007669"/>
    <property type="project" value="InterPro"/>
</dbReference>
<sequence>MLTTILSATTVGLDGVCIKVEVDVASRGLPTFNIVGLPSKAIDESKERVKTAIHNSGYDMPESRIVVNLAPADIPKEGSLFDLPIAVGILASSKIIDNTFVENSLFVGELSLDGKIQPVPGILPITILARNQKVKNIFVPTKNAQEAAMVLGVTVYPVEKLTDLILHINQVKSIEPLSHISVEKLVPDIIYDFDFSTVYGQDYAKRALLIAAAGFHNVHLKGPPGAGKTLLARAFPSILPSMDTEEIIEVSKIYSIAGITTSAGVCLTRPFRAPHHTISRAALIGGGTKLTPGEISLAHRGALFLDEFPEFPRHVIEALRQPLEDGIISVARVSGSIIFPSRFLLLAASNPCPCGYLGHPKRACHCSYAQISLYKKKVSGPILDRIDIHVTVDPVDEEALTNAANAETSESIRIKVHEARARQEERFSEAKIRTNSEMTASQIREFCMIDPDAQALLKQAISRLSLSARSYFKIIKISQTIADLEKSNSVSVAHVSEALQYRAKEE</sequence>
<dbReference type="Pfam" id="PF13335">
    <property type="entry name" value="Mg_chelatase_C"/>
    <property type="match status" value="1"/>
</dbReference>
<reference evidence="3 4" key="1">
    <citation type="journal article" date="2016" name="Nat. Commun.">
        <title>Thousands of microbial genomes shed light on interconnected biogeochemical processes in an aquifer system.</title>
        <authorList>
            <person name="Anantharaman K."/>
            <person name="Brown C.T."/>
            <person name="Hug L.A."/>
            <person name="Sharon I."/>
            <person name="Castelle C.J."/>
            <person name="Probst A.J."/>
            <person name="Thomas B.C."/>
            <person name="Singh A."/>
            <person name="Wilkins M.J."/>
            <person name="Karaoz U."/>
            <person name="Brodie E.L."/>
            <person name="Williams K.H."/>
            <person name="Hubbard S.S."/>
            <person name="Banfield J.F."/>
        </authorList>
    </citation>
    <scope>NUCLEOTIDE SEQUENCE [LARGE SCALE GENOMIC DNA]</scope>
</reference>
<accession>A0A1F7GM88</accession>
<dbReference type="AlphaFoldDB" id="A0A1F7GM88"/>